<evidence type="ECO:0000256" key="2">
    <source>
        <dbReference type="HAMAP-Rule" id="MF_00758"/>
    </source>
</evidence>
<accession>A0ABV7X842</accession>
<dbReference type="PANTHER" id="PTHR30327">
    <property type="entry name" value="UNCHARACTERIZED PROTEIN YQGE"/>
    <property type="match status" value="1"/>
</dbReference>
<dbReference type="SUPFAM" id="SSF143456">
    <property type="entry name" value="VC0467-like"/>
    <property type="match status" value="1"/>
</dbReference>
<sequence length="187" mass="19991">MDEPRFLVGQLLLAMPGMGDDRFDHAAIAMCMHDENGALGLVVNHIYDGLTVREVMEQLDVDPLDLPEDLPVFAGGPVEPGRGFVLHSLDYGGQGTLQVANAWALTATLDILKDIAAGKGPSKWLLALGYSGWGEGQLDAELTRHGWLTAQVPANLVFDTPIEERWPQAFATLGVDVGQLSATSGNA</sequence>
<dbReference type="Proteomes" id="UP001595615">
    <property type="component" value="Unassembled WGS sequence"/>
</dbReference>
<evidence type="ECO:0000313" key="3">
    <source>
        <dbReference type="EMBL" id="MFC3711422.1"/>
    </source>
</evidence>
<proteinExistence type="inferred from homology"/>
<name>A0ABV7X842_9SPHN</name>
<dbReference type="HAMAP" id="MF_00758">
    <property type="entry name" value="UPF0301"/>
    <property type="match status" value="1"/>
</dbReference>
<dbReference type="PANTHER" id="PTHR30327:SF1">
    <property type="entry name" value="UPF0301 PROTEIN YQGE"/>
    <property type="match status" value="1"/>
</dbReference>
<gene>
    <name evidence="3" type="ORF">ACFOMD_02495</name>
</gene>
<dbReference type="EMBL" id="JBHRXV010000001">
    <property type="protein sequence ID" value="MFC3711422.1"/>
    <property type="molecule type" value="Genomic_DNA"/>
</dbReference>
<reference evidence="4" key="1">
    <citation type="journal article" date="2019" name="Int. J. Syst. Evol. Microbiol.">
        <title>The Global Catalogue of Microorganisms (GCM) 10K type strain sequencing project: providing services to taxonomists for standard genome sequencing and annotation.</title>
        <authorList>
            <consortium name="The Broad Institute Genomics Platform"/>
            <consortium name="The Broad Institute Genome Sequencing Center for Infectious Disease"/>
            <person name="Wu L."/>
            <person name="Ma J."/>
        </authorList>
    </citation>
    <scope>NUCLEOTIDE SEQUENCE [LARGE SCALE GENOMIC DNA]</scope>
    <source>
        <strain evidence="4">KCTC 42644</strain>
    </source>
</reference>
<comment type="caution">
    <text evidence="3">The sequence shown here is derived from an EMBL/GenBank/DDBJ whole genome shotgun (WGS) entry which is preliminary data.</text>
</comment>
<comment type="similarity">
    <text evidence="1 2">Belongs to the UPF0301 (AlgH) family.</text>
</comment>
<evidence type="ECO:0000313" key="4">
    <source>
        <dbReference type="Proteomes" id="UP001595615"/>
    </source>
</evidence>
<keyword evidence="4" id="KW-1185">Reference proteome</keyword>
<dbReference type="RefSeq" id="WP_380856291.1">
    <property type="nucleotide sequence ID" value="NZ_JBHRXV010000001.1"/>
</dbReference>
<protein>
    <recommendedName>
        <fullName evidence="2">UPF0301 protein ACFOMD_02495</fullName>
    </recommendedName>
</protein>
<evidence type="ECO:0000256" key="1">
    <source>
        <dbReference type="ARBA" id="ARBA00009600"/>
    </source>
</evidence>
<dbReference type="Gene3D" id="3.40.1740.10">
    <property type="entry name" value="VC0467-like"/>
    <property type="match status" value="1"/>
</dbReference>
<dbReference type="Pfam" id="PF02622">
    <property type="entry name" value="DUF179"/>
    <property type="match status" value="1"/>
</dbReference>
<dbReference type="InterPro" id="IPR003774">
    <property type="entry name" value="AlgH-like"/>
</dbReference>
<organism evidence="3 4">
    <name type="scientific">Sphingoaurantiacus capsulatus</name>
    <dbReference type="NCBI Taxonomy" id="1771310"/>
    <lineage>
        <taxon>Bacteria</taxon>
        <taxon>Pseudomonadati</taxon>
        <taxon>Pseudomonadota</taxon>
        <taxon>Alphaproteobacteria</taxon>
        <taxon>Sphingomonadales</taxon>
        <taxon>Sphingosinicellaceae</taxon>
        <taxon>Sphingoaurantiacus</taxon>
    </lineage>
</organism>